<protein>
    <submittedName>
        <fullName evidence="1">Uncharacterized protein</fullName>
    </submittedName>
</protein>
<name>A0AA39JZV8_ARMTA</name>
<dbReference type="Proteomes" id="UP001175211">
    <property type="component" value="Unassembled WGS sequence"/>
</dbReference>
<dbReference type="GeneID" id="85366827"/>
<sequence length="177" mass="20108">MGAVATRGALGGDRCLHGWRAGAFCLPPCSMVWLATARGFNPGSERVGVKGCHEFDVHDYRPFIRWHLRTKPCQRQLFQSAYGLVYSYIEYLPRDPQGTTARPTQRASKVSHSIARSPTTRIFPIKYTNLKSGPLNHFPFFAAPDPSMAVQRRIILIFEEQQRRLCLQRDGYLQSIP</sequence>
<proteinExistence type="predicted"/>
<comment type="caution">
    <text evidence="1">The sequence shown here is derived from an EMBL/GenBank/DDBJ whole genome shotgun (WGS) entry which is preliminary data.</text>
</comment>
<gene>
    <name evidence="1" type="ORF">EV420DRAFT_738761</name>
</gene>
<accession>A0AA39JZV8</accession>
<organism evidence="1 2">
    <name type="scientific">Armillaria tabescens</name>
    <name type="common">Ringless honey mushroom</name>
    <name type="synonym">Agaricus tabescens</name>
    <dbReference type="NCBI Taxonomy" id="1929756"/>
    <lineage>
        <taxon>Eukaryota</taxon>
        <taxon>Fungi</taxon>
        <taxon>Dikarya</taxon>
        <taxon>Basidiomycota</taxon>
        <taxon>Agaricomycotina</taxon>
        <taxon>Agaricomycetes</taxon>
        <taxon>Agaricomycetidae</taxon>
        <taxon>Agaricales</taxon>
        <taxon>Marasmiineae</taxon>
        <taxon>Physalacriaceae</taxon>
        <taxon>Desarmillaria</taxon>
    </lineage>
</organism>
<evidence type="ECO:0000313" key="2">
    <source>
        <dbReference type="Proteomes" id="UP001175211"/>
    </source>
</evidence>
<evidence type="ECO:0000313" key="1">
    <source>
        <dbReference type="EMBL" id="KAK0450534.1"/>
    </source>
</evidence>
<dbReference type="AlphaFoldDB" id="A0AA39JZV8"/>
<reference evidence="1" key="1">
    <citation type="submission" date="2023-06" db="EMBL/GenBank/DDBJ databases">
        <authorList>
            <consortium name="Lawrence Berkeley National Laboratory"/>
            <person name="Ahrendt S."/>
            <person name="Sahu N."/>
            <person name="Indic B."/>
            <person name="Wong-Bajracharya J."/>
            <person name="Merenyi Z."/>
            <person name="Ke H.-M."/>
            <person name="Monk M."/>
            <person name="Kocsube S."/>
            <person name="Drula E."/>
            <person name="Lipzen A."/>
            <person name="Balint B."/>
            <person name="Henrissat B."/>
            <person name="Andreopoulos B."/>
            <person name="Martin F.M."/>
            <person name="Harder C.B."/>
            <person name="Rigling D."/>
            <person name="Ford K.L."/>
            <person name="Foster G.D."/>
            <person name="Pangilinan J."/>
            <person name="Papanicolaou A."/>
            <person name="Barry K."/>
            <person name="LaButti K."/>
            <person name="Viragh M."/>
            <person name="Koriabine M."/>
            <person name="Yan M."/>
            <person name="Riley R."/>
            <person name="Champramary S."/>
            <person name="Plett K.L."/>
            <person name="Tsai I.J."/>
            <person name="Slot J."/>
            <person name="Sipos G."/>
            <person name="Plett J."/>
            <person name="Nagy L.G."/>
            <person name="Grigoriev I.V."/>
        </authorList>
    </citation>
    <scope>NUCLEOTIDE SEQUENCE</scope>
    <source>
        <strain evidence="1">CCBAS 213</strain>
    </source>
</reference>
<dbReference type="EMBL" id="JAUEPS010000035">
    <property type="protein sequence ID" value="KAK0450534.1"/>
    <property type="molecule type" value="Genomic_DNA"/>
</dbReference>
<dbReference type="RefSeq" id="XP_060327405.1">
    <property type="nucleotide sequence ID" value="XM_060483279.1"/>
</dbReference>
<keyword evidence="2" id="KW-1185">Reference proteome</keyword>